<reference evidence="1" key="1">
    <citation type="submission" date="2019-10" db="EMBL/GenBank/DDBJ databases">
        <authorList>
            <consortium name="DOE Joint Genome Institute"/>
            <person name="Kuo A."/>
            <person name="Miyauchi S."/>
            <person name="Kiss E."/>
            <person name="Drula E."/>
            <person name="Kohler A."/>
            <person name="Sanchez-Garcia M."/>
            <person name="Andreopoulos B."/>
            <person name="Barry K.W."/>
            <person name="Bonito G."/>
            <person name="Buee M."/>
            <person name="Carver A."/>
            <person name="Chen C."/>
            <person name="Cichocki N."/>
            <person name="Clum A."/>
            <person name="Culley D."/>
            <person name="Crous P.W."/>
            <person name="Fauchery L."/>
            <person name="Girlanda M."/>
            <person name="Hayes R."/>
            <person name="Keri Z."/>
            <person name="Labutti K."/>
            <person name="Lipzen A."/>
            <person name="Lombard V."/>
            <person name="Magnuson J."/>
            <person name="Maillard F."/>
            <person name="Morin E."/>
            <person name="Murat C."/>
            <person name="Nolan M."/>
            <person name="Ohm R."/>
            <person name="Pangilinan J."/>
            <person name="Pereira M."/>
            <person name="Perotto S."/>
            <person name="Peter M."/>
            <person name="Riley R."/>
            <person name="Sitrit Y."/>
            <person name="Stielow B."/>
            <person name="Szollosi G."/>
            <person name="Zifcakova L."/>
            <person name="Stursova M."/>
            <person name="Spatafora J.W."/>
            <person name="Tedersoo L."/>
            <person name="Vaario L.-M."/>
            <person name="Yamada A."/>
            <person name="Yan M."/>
            <person name="Wang P."/>
            <person name="Xu J."/>
            <person name="Bruns T."/>
            <person name="Baldrian P."/>
            <person name="Vilgalys R."/>
            <person name="Henrissat B."/>
            <person name="Grigoriev I.V."/>
            <person name="Hibbett D."/>
            <person name="Nagy L.G."/>
            <person name="Martin F.M."/>
        </authorList>
    </citation>
    <scope>NUCLEOTIDE SEQUENCE</scope>
    <source>
        <strain evidence="1">P2</strain>
    </source>
</reference>
<evidence type="ECO:0000313" key="2">
    <source>
        <dbReference type="Proteomes" id="UP000886501"/>
    </source>
</evidence>
<reference evidence="1" key="2">
    <citation type="journal article" date="2020" name="Nat. Commun.">
        <title>Large-scale genome sequencing of mycorrhizal fungi provides insights into the early evolution of symbiotic traits.</title>
        <authorList>
            <person name="Miyauchi S."/>
            <person name="Kiss E."/>
            <person name="Kuo A."/>
            <person name="Drula E."/>
            <person name="Kohler A."/>
            <person name="Sanchez-Garcia M."/>
            <person name="Morin E."/>
            <person name="Andreopoulos B."/>
            <person name="Barry K.W."/>
            <person name="Bonito G."/>
            <person name="Buee M."/>
            <person name="Carver A."/>
            <person name="Chen C."/>
            <person name="Cichocki N."/>
            <person name="Clum A."/>
            <person name="Culley D."/>
            <person name="Crous P.W."/>
            <person name="Fauchery L."/>
            <person name="Girlanda M."/>
            <person name="Hayes R.D."/>
            <person name="Keri Z."/>
            <person name="LaButti K."/>
            <person name="Lipzen A."/>
            <person name="Lombard V."/>
            <person name="Magnuson J."/>
            <person name="Maillard F."/>
            <person name="Murat C."/>
            <person name="Nolan M."/>
            <person name="Ohm R.A."/>
            <person name="Pangilinan J."/>
            <person name="Pereira M.F."/>
            <person name="Perotto S."/>
            <person name="Peter M."/>
            <person name="Pfister S."/>
            <person name="Riley R."/>
            <person name="Sitrit Y."/>
            <person name="Stielow J.B."/>
            <person name="Szollosi G."/>
            <person name="Zifcakova L."/>
            <person name="Stursova M."/>
            <person name="Spatafora J.W."/>
            <person name="Tedersoo L."/>
            <person name="Vaario L.M."/>
            <person name="Yamada A."/>
            <person name="Yan M."/>
            <person name="Wang P."/>
            <person name="Xu J."/>
            <person name="Bruns T."/>
            <person name="Baldrian P."/>
            <person name="Vilgalys R."/>
            <person name="Dunand C."/>
            <person name="Henrissat B."/>
            <person name="Grigoriev I.V."/>
            <person name="Hibbett D."/>
            <person name="Nagy L.G."/>
            <person name="Martin F.M."/>
        </authorList>
    </citation>
    <scope>NUCLEOTIDE SEQUENCE</scope>
    <source>
        <strain evidence="1">P2</strain>
    </source>
</reference>
<comment type="caution">
    <text evidence="1">The sequence shown here is derived from an EMBL/GenBank/DDBJ whole genome shotgun (WGS) entry which is preliminary data.</text>
</comment>
<keyword evidence="2" id="KW-1185">Reference proteome</keyword>
<sequence length="206" mass="23305">MVNSQSPRPTQKSGDLIFRLRDTSRIEFLIDYATDLTVTVVERCMESSSPSDTKPKICQEERDALKLLIQSVGRIYSPRRFVALLVATLIYVERIEGRTHMKEGVNMTCSVFVGGVILASRIMQDQRVSYEVWGQCTNIPCQKTLIQAERAMRCILNKSFSLPDSRVQYHLDVVDSMYIDKTVVPVRISPSSMARTTSDQSDISVC</sequence>
<dbReference type="EMBL" id="MU118004">
    <property type="protein sequence ID" value="KAF9649031.1"/>
    <property type="molecule type" value="Genomic_DNA"/>
</dbReference>
<proteinExistence type="predicted"/>
<gene>
    <name evidence="1" type="ORF">BDM02DRAFT_3186660</name>
</gene>
<name>A0ACB6ZI07_THEGA</name>
<evidence type="ECO:0000313" key="1">
    <source>
        <dbReference type="EMBL" id="KAF9649031.1"/>
    </source>
</evidence>
<protein>
    <submittedName>
        <fullName evidence="1">Uncharacterized protein</fullName>
    </submittedName>
</protein>
<organism evidence="1 2">
    <name type="scientific">Thelephora ganbajun</name>
    <name type="common">Ganba fungus</name>
    <dbReference type="NCBI Taxonomy" id="370292"/>
    <lineage>
        <taxon>Eukaryota</taxon>
        <taxon>Fungi</taxon>
        <taxon>Dikarya</taxon>
        <taxon>Basidiomycota</taxon>
        <taxon>Agaricomycotina</taxon>
        <taxon>Agaricomycetes</taxon>
        <taxon>Thelephorales</taxon>
        <taxon>Thelephoraceae</taxon>
        <taxon>Thelephora</taxon>
    </lineage>
</organism>
<dbReference type="Proteomes" id="UP000886501">
    <property type="component" value="Unassembled WGS sequence"/>
</dbReference>
<accession>A0ACB6ZI07</accession>